<protein>
    <submittedName>
        <fullName evidence="1">Uncharacterized protein</fullName>
    </submittedName>
</protein>
<dbReference type="InterPro" id="IPR019723">
    <property type="entry name" value="Uncharacterised_YfmQ"/>
</dbReference>
<gene>
    <name evidence="1" type="ORF">H9655_15170</name>
</gene>
<comment type="caution">
    <text evidence="1">The sequence shown here is derived from an EMBL/GenBank/DDBJ whole genome shotgun (WGS) entry which is preliminary data.</text>
</comment>
<accession>A0ABR8QS43</accession>
<sequence length="152" mass="18018">MTWTMGFVLILGILIKMITSPPSAAVAWVLKKYAIHQEINEKEITLEYDNHLIEGEFKEKIVAMYNEASFLKRIHIYPGNEHLFMPQNQKTVPYHICYSKGKKKIQLYLYIEEKHIIVVKQTKKKVIAYHLVNENLYAEYEENRLYLNSKIQ</sequence>
<evidence type="ECO:0000313" key="1">
    <source>
        <dbReference type="EMBL" id="MBD7938374.1"/>
    </source>
</evidence>
<organism evidence="1 2">
    <name type="scientific">Cytobacillus stercorigallinarum</name>
    <dbReference type="NCBI Taxonomy" id="2762240"/>
    <lineage>
        <taxon>Bacteria</taxon>
        <taxon>Bacillati</taxon>
        <taxon>Bacillota</taxon>
        <taxon>Bacilli</taxon>
        <taxon>Bacillales</taxon>
        <taxon>Bacillaceae</taxon>
        <taxon>Cytobacillus</taxon>
    </lineage>
</organism>
<dbReference type="Pfam" id="PF10787">
    <property type="entry name" value="YfmQ"/>
    <property type="match status" value="1"/>
</dbReference>
<proteinExistence type="predicted"/>
<dbReference type="RefSeq" id="WP_191815481.1">
    <property type="nucleotide sequence ID" value="NZ_JACSQT010000007.1"/>
</dbReference>
<dbReference type="Proteomes" id="UP000657931">
    <property type="component" value="Unassembled WGS sequence"/>
</dbReference>
<keyword evidence="2" id="KW-1185">Reference proteome</keyword>
<dbReference type="EMBL" id="JACSQT010000007">
    <property type="protein sequence ID" value="MBD7938374.1"/>
    <property type="molecule type" value="Genomic_DNA"/>
</dbReference>
<name>A0ABR8QS43_9BACI</name>
<evidence type="ECO:0000313" key="2">
    <source>
        <dbReference type="Proteomes" id="UP000657931"/>
    </source>
</evidence>
<reference evidence="1 2" key="1">
    <citation type="submission" date="2020-08" db="EMBL/GenBank/DDBJ databases">
        <title>A Genomic Blueprint of the Chicken Gut Microbiome.</title>
        <authorList>
            <person name="Gilroy R."/>
            <person name="Ravi A."/>
            <person name="Getino M."/>
            <person name="Pursley I."/>
            <person name="Horton D.L."/>
            <person name="Alikhan N.-F."/>
            <person name="Baker D."/>
            <person name="Gharbi K."/>
            <person name="Hall N."/>
            <person name="Watson M."/>
            <person name="Adriaenssens E.M."/>
            <person name="Foster-Nyarko E."/>
            <person name="Jarju S."/>
            <person name="Secka A."/>
            <person name="Antonio M."/>
            <person name="Oren A."/>
            <person name="Chaudhuri R."/>
            <person name="La Ragione R.M."/>
            <person name="Hildebrand F."/>
            <person name="Pallen M.J."/>
        </authorList>
    </citation>
    <scope>NUCLEOTIDE SEQUENCE [LARGE SCALE GENOMIC DNA]</scope>
    <source>
        <strain evidence="1 2">Sa5YUA1</strain>
    </source>
</reference>